<proteinExistence type="predicted"/>
<sequence length="261" mass="28742">MLDTVVRYTILILMSAGADADIPDKSGVTPLHLAAEIGNSQICIRLLEEGRAQVNACDQYGATPLQYVAYQGHKNIAKILFSHGGFSGDCVAKQNRMSFVKHDSASSERELQPLAHVHRDISGITSSNGEHFDTKKEEFAKLEHLENVEPAESEGSKELLLSEEASLSLMLLQLSGTEVLGCVKRIAEVERIEQDIGRYIEVALQGMIQAEPRFSYSLLKSGSTSEKTKVGEPDEIDYDCSPSRRLFPISRHSKSFSVSTK</sequence>
<evidence type="ECO:0000256" key="4">
    <source>
        <dbReference type="SAM" id="SignalP"/>
    </source>
</evidence>
<protein>
    <submittedName>
        <fullName evidence="5">Uncharacterized protein</fullName>
    </submittedName>
</protein>
<dbReference type="PROSITE" id="PS50297">
    <property type="entry name" value="ANK_REP_REGION"/>
    <property type="match status" value="2"/>
</dbReference>
<dbReference type="PANTHER" id="PTHR24171">
    <property type="entry name" value="ANKYRIN REPEAT DOMAIN-CONTAINING PROTEIN 39-RELATED"/>
    <property type="match status" value="1"/>
</dbReference>
<dbReference type="Gene3D" id="3.30.460.90">
    <property type="match status" value="1"/>
</dbReference>
<gene>
    <name evidence="5" type="ORF">PEVE_00041729</name>
</gene>
<keyword evidence="6" id="KW-1185">Reference proteome</keyword>
<dbReference type="Pfam" id="PF12796">
    <property type="entry name" value="Ank_2"/>
    <property type="match status" value="1"/>
</dbReference>
<keyword evidence="4" id="KW-0732">Signal</keyword>
<keyword evidence="2 3" id="KW-0040">ANK repeat</keyword>
<feature type="repeat" description="ANK" evidence="3">
    <location>
        <begin position="26"/>
        <end position="59"/>
    </location>
</feature>
<name>A0ABN8LFU6_9CNID</name>
<dbReference type="InterPro" id="IPR002110">
    <property type="entry name" value="Ankyrin_rpt"/>
</dbReference>
<evidence type="ECO:0000313" key="6">
    <source>
        <dbReference type="Proteomes" id="UP001159427"/>
    </source>
</evidence>
<evidence type="ECO:0000256" key="1">
    <source>
        <dbReference type="ARBA" id="ARBA00022737"/>
    </source>
</evidence>
<evidence type="ECO:0000313" key="5">
    <source>
        <dbReference type="EMBL" id="CAH3014330.1"/>
    </source>
</evidence>
<feature type="signal peptide" evidence="4">
    <location>
        <begin position="1"/>
        <end position="20"/>
    </location>
</feature>
<dbReference type="SUPFAM" id="SSF48403">
    <property type="entry name" value="Ankyrin repeat"/>
    <property type="match status" value="1"/>
</dbReference>
<dbReference type="Proteomes" id="UP001159427">
    <property type="component" value="Unassembled WGS sequence"/>
</dbReference>
<dbReference type="SMART" id="SM00248">
    <property type="entry name" value="ANK"/>
    <property type="match status" value="2"/>
</dbReference>
<feature type="repeat" description="ANK" evidence="3">
    <location>
        <begin position="60"/>
        <end position="84"/>
    </location>
</feature>
<dbReference type="Gene3D" id="1.25.40.20">
    <property type="entry name" value="Ankyrin repeat-containing domain"/>
    <property type="match status" value="1"/>
</dbReference>
<accession>A0ABN8LFU6</accession>
<dbReference type="InterPro" id="IPR036770">
    <property type="entry name" value="Ankyrin_rpt-contain_sf"/>
</dbReference>
<dbReference type="PANTHER" id="PTHR24171:SF9">
    <property type="entry name" value="ANKYRIN REPEAT DOMAIN-CONTAINING PROTEIN 39"/>
    <property type="match status" value="1"/>
</dbReference>
<comment type="caution">
    <text evidence="5">The sequence shown here is derived from an EMBL/GenBank/DDBJ whole genome shotgun (WGS) entry which is preliminary data.</text>
</comment>
<feature type="chain" id="PRO_5045941685" evidence="4">
    <location>
        <begin position="21"/>
        <end position="261"/>
    </location>
</feature>
<evidence type="ECO:0000256" key="3">
    <source>
        <dbReference type="PROSITE-ProRule" id="PRU00023"/>
    </source>
</evidence>
<organism evidence="5 6">
    <name type="scientific">Porites evermanni</name>
    <dbReference type="NCBI Taxonomy" id="104178"/>
    <lineage>
        <taxon>Eukaryota</taxon>
        <taxon>Metazoa</taxon>
        <taxon>Cnidaria</taxon>
        <taxon>Anthozoa</taxon>
        <taxon>Hexacorallia</taxon>
        <taxon>Scleractinia</taxon>
        <taxon>Fungiina</taxon>
        <taxon>Poritidae</taxon>
        <taxon>Porites</taxon>
    </lineage>
</organism>
<dbReference type="PROSITE" id="PS50088">
    <property type="entry name" value="ANK_REPEAT"/>
    <property type="match status" value="2"/>
</dbReference>
<reference evidence="5 6" key="1">
    <citation type="submission" date="2022-05" db="EMBL/GenBank/DDBJ databases">
        <authorList>
            <consortium name="Genoscope - CEA"/>
            <person name="William W."/>
        </authorList>
    </citation>
    <scope>NUCLEOTIDE SEQUENCE [LARGE SCALE GENOMIC DNA]</scope>
</reference>
<dbReference type="EMBL" id="CALNXI010000008">
    <property type="protein sequence ID" value="CAH3014330.1"/>
    <property type="molecule type" value="Genomic_DNA"/>
</dbReference>
<keyword evidence="1" id="KW-0677">Repeat</keyword>
<evidence type="ECO:0000256" key="2">
    <source>
        <dbReference type="ARBA" id="ARBA00023043"/>
    </source>
</evidence>